<comment type="function">
    <text evidence="8">Allows the formation of correctly charged Gln-tRNA(Gln) through the transamidation of misacylated Glu-tRNA(Gln) in the mitochondria. The reaction takes place in the presence of glutamine and ATP through an activated gamma-phospho-Glu-tRNA(Gln). Required for proper protein synthesis within the mitochondrion.</text>
</comment>
<keyword evidence="5 8" id="KW-0648">Protein biosynthesis</keyword>
<dbReference type="GO" id="GO:0016740">
    <property type="term" value="F:transferase activity"/>
    <property type="evidence" value="ECO:0007669"/>
    <property type="project" value="UniProtKB-KW"/>
</dbReference>
<evidence type="ECO:0000256" key="5">
    <source>
        <dbReference type="ARBA" id="ARBA00022917"/>
    </source>
</evidence>
<keyword evidence="7 8" id="KW-0472">Membrane</keyword>
<gene>
    <name evidence="9" type="primary">GTF1_1</name>
    <name evidence="8" type="synonym">GTF1</name>
    <name evidence="9" type="ORF">GRS66_001912</name>
</gene>
<dbReference type="GO" id="GO:0050567">
    <property type="term" value="F:glutaminyl-tRNA synthase (glutamine-hydrolyzing) activity"/>
    <property type="evidence" value="ECO:0007669"/>
    <property type="project" value="UniProtKB-UniRule"/>
</dbReference>
<organism evidence="9 10">
    <name type="scientific">Saccharomyces pastorianus</name>
    <name type="common">Lager yeast</name>
    <name type="synonym">Saccharomyces cerevisiae x Saccharomyces eubayanus</name>
    <dbReference type="NCBI Taxonomy" id="27292"/>
    <lineage>
        <taxon>Eukaryota</taxon>
        <taxon>Fungi</taxon>
        <taxon>Dikarya</taxon>
        <taxon>Ascomycota</taxon>
        <taxon>Saccharomycotina</taxon>
        <taxon>Saccharomycetes</taxon>
        <taxon>Saccharomycetales</taxon>
        <taxon>Saccharomycetaceae</taxon>
        <taxon>Saccharomyces</taxon>
    </lineage>
</organism>
<evidence type="ECO:0000256" key="1">
    <source>
        <dbReference type="ARBA" id="ARBA00022598"/>
    </source>
</evidence>
<evidence type="ECO:0000256" key="8">
    <source>
        <dbReference type="HAMAP-Rule" id="MF_03151"/>
    </source>
</evidence>
<dbReference type="CDD" id="cd21422">
    <property type="entry name" value="GatF"/>
    <property type="match status" value="1"/>
</dbReference>
<evidence type="ECO:0000256" key="2">
    <source>
        <dbReference type="ARBA" id="ARBA00022741"/>
    </source>
</evidence>
<keyword evidence="4 8" id="KW-0067">ATP-binding</keyword>
<evidence type="ECO:0000313" key="10">
    <source>
        <dbReference type="Proteomes" id="UP000501346"/>
    </source>
</evidence>
<evidence type="ECO:0000256" key="4">
    <source>
        <dbReference type="ARBA" id="ARBA00022840"/>
    </source>
</evidence>
<dbReference type="Proteomes" id="UP000501346">
    <property type="component" value="Chromosome ScVII"/>
</dbReference>
<dbReference type="GO" id="GO:0070681">
    <property type="term" value="P:glutaminyl-tRNAGln biosynthesis via transamidation"/>
    <property type="evidence" value="ECO:0007669"/>
    <property type="project" value="UniProtKB-UniRule"/>
</dbReference>
<dbReference type="OrthoDB" id="4053592at2759"/>
<comment type="similarity">
    <text evidence="8">Belongs to the GatF family.</text>
</comment>
<reference evidence="9 10" key="1">
    <citation type="journal article" date="2019" name="BMC Genomics">
        <title>Chromosome level assembly and comparative genome analysis confirm lager-brewing yeasts originated from a single hybridization.</title>
        <authorList>
            <person name="Salazar A.N."/>
            <person name="Gorter de Vries A.R."/>
            <person name="van den Broek M."/>
            <person name="Brouwers N."/>
            <person name="de la Torre Cortes P."/>
            <person name="Kuijpers N.G.A."/>
            <person name="Daran J.G."/>
            <person name="Abeel T."/>
        </authorList>
    </citation>
    <scope>NUCLEOTIDE SEQUENCE [LARGE SCALE GENOMIC DNA]</scope>
    <source>
        <strain evidence="9 10">CBS 1483</strain>
    </source>
</reference>
<dbReference type="HAMAP" id="MF_03151">
    <property type="entry name" value="GatF"/>
    <property type="match status" value="1"/>
</dbReference>
<evidence type="ECO:0000256" key="7">
    <source>
        <dbReference type="ARBA" id="ARBA00023136"/>
    </source>
</evidence>
<dbReference type="Pfam" id="PF20977">
    <property type="entry name" value="GatF"/>
    <property type="match status" value="1"/>
</dbReference>
<keyword evidence="9" id="KW-0808">Transferase</keyword>
<keyword evidence="2 8" id="KW-0547">Nucleotide-binding</keyword>
<comment type="subunit">
    <text evidence="8">Subunit of the heterotrimeric GatFAB amidotransferase (AdT) complex, composed of A, B and F subunits.</text>
</comment>
<name>A0A6C1DRY1_SACPS</name>
<dbReference type="GO" id="GO:0005524">
    <property type="term" value="F:ATP binding"/>
    <property type="evidence" value="ECO:0007669"/>
    <property type="project" value="UniProtKB-KW"/>
</dbReference>
<keyword evidence="10" id="KW-1185">Reference proteome</keyword>
<keyword evidence="1 8" id="KW-0436">Ligase</keyword>
<evidence type="ECO:0000313" key="9">
    <source>
        <dbReference type="EMBL" id="QID79635.1"/>
    </source>
</evidence>
<protein>
    <recommendedName>
        <fullName evidence="8">Glutamyl-tRNA(Gln) amidotransferase subunit F, mitochondrial</fullName>
        <shortName evidence="8">Glu-AdT subunit F</shortName>
        <ecNumber evidence="8">6.3.5.-</ecNumber>
    </recommendedName>
</protein>
<dbReference type="EMBL" id="CP048988">
    <property type="protein sequence ID" value="QID79635.1"/>
    <property type="molecule type" value="Genomic_DNA"/>
</dbReference>
<sequence length="183" mass="20796">MYKTWRLCRTHTVGGLCHDGSHRFVSTGGAKIGKKFENMNQIRDYLSRPVWSVHEYLGINTKEEKLEPPSAEAVKKLLRLSGLPLEGADIKEIQMRLAKQLSFINKLHNIPVEGEKHTKEYDARLVQRNTKQLNYTKLLEGISHHKQDAELGEVSGSWKATGLAAESKNAYFVVKEGLLKNRK</sequence>
<proteinExistence type="inferred from homology"/>
<evidence type="ECO:0000256" key="6">
    <source>
        <dbReference type="ARBA" id="ARBA00023128"/>
    </source>
</evidence>
<evidence type="ECO:0000256" key="3">
    <source>
        <dbReference type="ARBA" id="ARBA00022792"/>
    </source>
</evidence>
<keyword evidence="3 8" id="KW-0999">Mitochondrion inner membrane</keyword>
<comment type="catalytic activity">
    <reaction evidence="8">
        <text>L-glutamyl-tRNA(Gln) + L-glutamine + ATP + H2O = L-glutaminyl-tRNA(Gln) + L-glutamate + ADP + phosphate + H(+)</text>
        <dbReference type="Rhea" id="RHEA:17521"/>
        <dbReference type="Rhea" id="RHEA-COMP:9681"/>
        <dbReference type="Rhea" id="RHEA-COMP:9684"/>
        <dbReference type="ChEBI" id="CHEBI:15377"/>
        <dbReference type="ChEBI" id="CHEBI:15378"/>
        <dbReference type="ChEBI" id="CHEBI:29985"/>
        <dbReference type="ChEBI" id="CHEBI:30616"/>
        <dbReference type="ChEBI" id="CHEBI:43474"/>
        <dbReference type="ChEBI" id="CHEBI:58359"/>
        <dbReference type="ChEBI" id="CHEBI:78520"/>
        <dbReference type="ChEBI" id="CHEBI:78521"/>
        <dbReference type="ChEBI" id="CHEBI:456216"/>
    </reaction>
</comment>
<dbReference type="EC" id="6.3.5.-" evidence="8"/>
<keyword evidence="6 8" id="KW-0496">Mitochondrion</keyword>
<dbReference type="InterPro" id="IPR027499">
    <property type="entry name" value="GatF"/>
</dbReference>
<accession>A0A6C1DRY1</accession>
<dbReference type="AlphaFoldDB" id="A0A6C1DRY1"/>
<dbReference type="GO" id="GO:0030956">
    <property type="term" value="C:glutamyl-tRNA(Gln) amidotransferase complex"/>
    <property type="evidence" value="ECO:0007669"/>
    <property type="project" value="UniProtKB-UniRule"/>
</dbReference>
<comment type="subcellular location">
    <subcellularLocation>
        <location evidence="8">Mitochondrion inner membrane</location>
        <topology evidence="8">Peripheral membrane protein</topology>
        <orientation evidence="8">Matrix side</orientation>
    </subcellularLocation>
</comment>
<dbReference type="GO" id="GO:0032543">
    <property type="term" value="P:mitochondrial translation"/>
    <property type="evidence" value="ECO:0007669"/>
    <property type="project" value="UniProtKB-UniRule"/>
</dbReference>
<dbReference type="GO" id="GO:0005743">
    <property type="term" value="C:mitochondrial inner membrane"/>
    <property type="evidence" value="ECO:0007669"/>
    <property type="project" value="UniProtKB-SubCell"/>
</dbReference>